<accession>A0A0B7FJX2</accession>
<keyword evidence="2" id="KW-1185">Reference proteome</keyword>
<protein>
    <submittedName>
        <fullName evidence="1">Uncharacterized protein</fullName>
    </submittedName>
</protein>
<dbReference type="OrthoDB" id="3260743at2759"/>
<reference evidence="1 2" key="1">
    <citation type="submission" date="2014-11" db="EMBL/GenBank/DDBJ databases">
        <authorList>
            <person name="Wibberg Daniel"/>
        </authorList>
    </citation>
    <scope>NUCLEOTIDE SEQUENCE [LARGE SCALE GENOMIC DNA]</scope>
    <source>
        <strain evidence="1">Rhizoctonia solani AG1-IB 7/3/14</strain>
    </source>
</reference>
<dbReference type="Proteomes" id="UP000059188">
    <property type="component" value="Unassembled WGS sequence"/>
</dbReference>
<evidence type="ECO:0000313" key="2">
    <source>
        <dbReference type="Proteomes" id="UP000059188"/>
    </source>
</evidence>
<gene>
    <name evidence="1" type="ORF">RSOLAG1IB_11939</name>
</gene>
<proteinExistence type="predicted"/>
<dbReference type="AlphaFoldDB" id="A0A0B7FJX2"/>
<sequence>MPAVSQFPDPAKVEGWRHVLGFLVGNKSQLFMPKLEAETFDSVSIDRVFRRLASAVQVRFPESQGSEFTNHIQAQL</sequence>
<organism evidence="1 2">
    <name type="scientific">Thanatephorus cucumeris (strain AG1-IB / isolate 7/3/14)</name>
    <name type="common">Lettuce bottom rot fungus</name>
    <name type="synonym">Rhizoctonia solani</name>
    <dbReference type="NCBI Taxonomy" id="1108050"/>
    <lineage>
        <taxon>Eukaryota</taxon>
        <taxon>Fungi</taxon>
        <taxon>Dikarya</taxon>
        <taxon>Basidiomycota</taxon>
        <taxon>Agaricomycotina</taxon>
        <taxon>Agaricomycetes</taxon>
        <taxon>Cantharellales</taxon>
        <taxon>Ceratobasidiaceae</taxon>
        <taxon>Rhizoctonia</taxon>
        <taxon>Rhizoctonia solani AG-1</taxon>
    </lineage>
</organism>
<dbReference type="EMBL" id="LN679325">
    <property type="protein sequence ID" value="CEL56467.1"/>
    <property type="molecule type" value="Genomic_DNA"/>
</dbReference>
<name>A0A0B7FJX2_THACB</name>
<evidence type="ECO:0000313" key="1">
    <source>
        <dbReference type="EMBL" id="CEL56467.1"/>
    </source>
</evidence>